<dbReference type="PANTHER" id="PTHR24305:SF166">
    <property type="entry name" value="CYTOCHROME P450 12A4, MITOCHONDRIAL-RELATED"/>
    <property type="match status" value="1"/>
</dbReference>
<proteinExistence type="inferred from homology"/>
<keyword evidence="9" id="KW-0560">Oxidoreductase</keyword>
<keyword evidence="12" id="KW-0472">Membrane</keyword>
<dbReference type="GO" id="GO:0016020">
    <property type="term" value="C:membrane"/>
    <property type="evidence" value="ECO:0007669"/>
    <property type="project" value="UniProtKB-SubCell"/>
</dbReference>
<dbReference type="GO" id="GO:0016705">
    <property type="term" value="F:oxidoreductase activity, acting on paired donors, with incorporation or reduction of molecular oxygen"/>
    <property type="evidence" value="ECO:0007669"/>
    <property type="project" value="InterPro"/>
</dbReference>
<evidence type="ECO:0000256" key="8">
    <source>
        <dbReference type="ARBA" id="ARBA00022989"/>
    </source>
</evidence>
<dbReference type="Proteomes" id="UP001221142">
    <property type="component" value="Unassembled WGS sequence"/>
</dbReference>
<keyword evidence="8" id="KW-1133">Transmembrane helix</keyword>
<evidence type="ECO:0000256" key="5">
    <source>
        <dbReference type="ARBA" id="ARBA00022617"/>
    </source>
</evidence>
<evidence type="ECO:0000256" key="12">
    <source>
        <dbReference type="ARBA" id="ARBA00023136"/>
    </source>
</evidence>
<evidence type="ECO:0000256" key="13">
    <source>
        <dbReference type="PIRSR" id="PIRSR602401-1"/>
    </source>
</evidence>
<feature type="binding site" description="axial binding residue" evidence="13">
    <location>
        <position position="478"/>
    </location>
    <ligand>
        <name>heme</name>
        <dbReference type="ChEBI" id="CHEBI:30413"/>
    </ligand>
    <ligandPart>
        <name>Fe</name>
        <dbReference type="ChEBI" id="CHEBI:18248"/>
    </ligandPart>
</feature>
<comment type="pathway">
    <text evidence="3">Secondary metabolite biosynthesis; terpenoid biosynthesis.</text>
</comment>
<evidence type="ECO:0000313" key="14">
    <source>
        <dbReference type="EMBL" id="KAJ7617902.1"/>
    </source>
</evidence>
<evidence type="ECO:0000256" key="7">
    <source>
        <dbReference type="ARBA" id="ARBA00022723"/>
    </source>
</evidence>
<gene>
    <name evidence="14" type="ORF">FB45DRAFT_932916</name>
</gene>
<keyword evidence="10 13" id="KW-0408">Iron</keyword>
<dbReference type="InterPro" id="IPR002401">
    <property type="entry name" value="Cyt_P450_E_grp-I"/>
</dbReference>
<keyword evidence="11" id="KW-0503">Monooxygenase</keyword>
<dbReference type="PRINTS" id="PR00385">
    <property type="entry name" value="P450"/>
</dbReference>
<comment type="similarity">
    <text evidence="4">Belongs to the cytochrome P450 family.</text>
</comment>
<dbReference type="InterPro" id="IPR036396">
    <property type="entry name" value="Cyt_P450_sf"/>
</dbReference>
<dbReference type="InterPro" id="IPR050121">
    <property type="entry name" value="Cytochrome_P450_monoxygenase"/>
</dbReference>
<comment type="cofactor">
    <cofactor evidence="1 13">
        <name>heme</name>
        <dbReference type="ChEBI" id="CHEBI:30413"/>
    </cofactor>
</comment>
<evidence type="ECO:0000256" key="3">
    <source>
        <dbReference type="ARBA" id="ARBA00004721"/>
    </source>
</evidence>
<keyword evidence="5 13" id="KW-0349">Heme</keyword>
<dbReference type="PRINTS" id="PR00463">
    <property type="entry name" value="EP450I"/>
</dbReference>
<evidence type="ECO:0000256" key="10">
    <source>
        <dbReference type="ARBA" id="ARBA00023004"/>
    </source>
</evidence>
<keyword evidence="6" id="KW-0812">Transmembrane</keyword>
<comment type="subcellular location">
    <subcellularLocation>
        <location evidence="2">Membrane</location>
    </subcellularLocation>
</comment>
<dbReference type="GO" id="GO:0004497">
    <property type="term" value="F:monooxygenase activity"/>
    <property type="evidence" value="ECO:0007669"/>
    <property type="project" value="UniProtKB-KW"/>
</dbReference>
<dbReference type="InterPro" id="IPR001128">
    <property type="entry name" value="Cyt_P450"/>
</dbReference>
<organism evidence="14 15">
    <name type="scientific">Roridomyces roridus</name>
    <dbReference type="NCBI Taxonomy" id="1738132"/>
    <lineage>
        <taxon>Eukaryota</taxon>
        <taxon>Fungi</taxon>
        <taxon>Dikarya</taxon>
        <taxon>Basidiomycota</taxon>
        <taxon>Agaricomycotina</taxon>
        <taxon>Agaricomycetes</taxon>
        <taxon>Agaricomycetidae</taxon>
        <taxon>Agaricales</taxon>
        <taxon>Marasmiineae</taxon>
        <taxon>Mycenaceae</taxon>
        <taxon>Roridomyces</taxon>
    </lineage>
</organism>
<keyword evidence="15" id="KW-1185">Reference proteome</keyword>
<evidence type="ECO:0000256" key="9">
    <source>
        <dbReference type="ARBA" id="ARBA00023002"/>
    </source>
</evidence>
<dbReference type="GO" id="GO:0020037">
    <property type="term" value="F:heme binding"/>
    <property type="evidence" value="ECO:0007669"/>
    <property type="project" value="InterPro"/>
</dbReference>
<evidence type="ECO:0000256" key="1">
    <source>
        <dbReference type="ARBA" id="ARBA00001971"/>
    </source>
</evidence>
<sequence length="538" mass="59740">MDTQTSLFIVSTLLGILCLRALQKYLWASTVSAIHGPESKSWAFGNLVELLLPPTYGFHEFAWTKQFGAVYRIRGCFGQDRLVISDPTALQYITNSGDFQQGPLLAVTRTWLYEPKGVVFLQGEEHARLRAALNVGFSASAVRRCRPIFDGIALWISDQLDRTLLAHTEGEEINVNLSPVLAGAALRAITDAAFGCPVTLMAPELLQLNNRLLEIVSTGTKTQLLFDAFAIRLPKPLLRLAIHLPTAAFRALRAFKFVSRSEGWRLVHEKTKMAMTGVVEEREERDVYSTLLQTPEKNSKDDASPSKKMLSAQDLVAQTSLFLIAGQDTTANTLAFGFLELARRPALQSRLRAEIQAATARSTVAYESLPLLNAFIKETMRMYPASPLPERVAVRDCVIPLSTEGGRTVSSEKMQGIPVSRGQVVMVAIAAYQRFDPRWGANGEEFDPDRWLDGRVRQGDALGPYANLLSFFAGPHTCLGWRFAILEMQTVLFKLIGDFEFSVPETEGRAFRMRLATTLLPLDKDGKKGTRVCVKRVV</sequence>
<dbReference type="SUPFAM" id="SSF48264">
    <property type="entry name" value="Cytochrome P450"/>
    <property type="match status" value="1"/>
</dbReference>
<dbReference type="Gene3D" id="1.10.630.10">
    <property type="entry name" value="Cytochrome P450"/>
    <property type="match status" value="1"/>
</dbReference>
<accession>A0AAD7BD94</accession>
<dbReference type="GO" id="GO:0005506">
    <property type="term" value="F:iron ion binding"/>
    <property type="evidence" value="ECO:0007669"/>
    <property type="project" value="InterPro"/>
</dbReference>
<evidence type="ECO:0000313" key="15">
    <source>
        <dbReference type="Proteomes" id="UP001221142"/>
    </source>
</evidence>
<dbReference type="PANTHER" id="PTHR24305">
    <property type="entry name" value="CYTOCHROME P450"/>
    <property type="match status" value="1"/>
</dbReference>
<protein>
    <submittedName>
        <fullName evidence="14">Cytochrome P450</fullName>
    </submittedName>
</protein>
<evidence type="ECO:0000256" key="11">
    <source>
        <dbReference type="ARBA" id="ARBA00023033"/>
    </source>
</evidence>
<comment type="caution">
    <text evidence="14">The sequence shown here is derived from an EMBL/GenBank/DDBJ whole genome shotgun (WGS) entry which is preliminary data.</text>
</comment>
<evidence type="ECO:0000256" key="2">
    <source>
        <dbReference type="ARBA" id="ARBA00004370"/>
    </source>
</evidence>
<evidence type="ECO:0000256" key="4">
    <source>
        <dbReference type="ARBA" id="ARBA00010617"/>
    </source>
</evidence>
<dbReference type="Pfam" id="PF00067">
    <property type="entry name" value="p450"/>
    <property type="match status" value="1"/>
</dbReference>
<dbReference type="EMBL" id="JARKIF010000020">
    <property type="protein sequence ID" value="KAJ7617902.1"/>
    <property type="molecule type" value="Genomic_DNA"/>
</dbReference>
<evidence type="ECO:0000256" key="6">
    <source>
        <dbReference type="ARBA" id="ARBA00022692"/>
    </source>
</evidence>
<reference evidence="14" key="1">
    <citation type="submission" date="2023-03" db="EMBL/GenBank/DDBJ databases">
        <title>Massive genome expansion in bonnet fungi (Mycena s.s.) driven by repeated elements and novel gene families across ecological guilds.</title>
        <authorList>
            <consortium name="Lawrence Berkeley National Laboratory"/>
            <person name="Harder C.B."/>
            <person name="Miyauchi S."/>
            <person name="Viragh M."/>
            <person name="Kuo A."/>
            <person name="Thoen E."/>
            <person name="Andreopoulos B."/>
            <person name="Lu D."/>
            <person name="Skrede I."/>
            <person name="Drula E."/>
            <person name="Henrissat B."/>
            <person name="Morin E."/>
            <person name="Kohler A."/>
            <person name="Barry K."/>
            <person name="LaButti K."/>
            <person name="Morin E."/>
            <person name="Salamov A."/>
            <person name="Lipzen A."/>
            <person name="Mereny Z."/>
            <person name="Hegedus B."/>
            <person name="Baldrian P."/>
            <person name="Stursova M."/>
            <person name="Weitz H."/>
            <person name="Taylor A."/>
            <person name="Grigoriev I.V."/>
            <person name="Nagy L.G."/>
            <person name="Martin F."/>
            <person name="Kauserud H."/>
        </authorList>
    </citation>
    <scope>NUCLEOTIDE SEQUENCE</scope>
    <source>
        <strain evidence="14">9284</strain>
    </source>
</reference>
<dbReference type="AlphaFoldDB" id="A0AAD7BD94"/>
<keyword evidence="7 13" id="KW-0479">Metal-binding</keyword>
<name>A0AAD7BD94_9AGAR</name>